<comment type="similarity">
    <text evidence="2">Belongs to the sirtuin family. Class I subfamily.</text>
</comment>
<dbReference type="Pfam" id="PF02146">
    <property type="entry name" value="SIR2"/>
    <property type="match status" value="1"/>
</dbReference>
<dbReference type="PROSITE" id="PS50305">
    <property type="entry name" value="SIRTUIN"/>
    <property type="match status" value="1"/>
</dbReference>
<reference evidence="8 9" key="1">
    <citation type="submission" date="2014-04" db="EMBL/GenBank/DDBJ databases">
        <authorList>
            <consortium name="DOE Joint Genome Institute"/>
            <person name="Kuo A."/>
            <person name="Tarkka M."/>
            <person name="Buscot F."/>
            <person name="Kohler A."/>
            <person name="Nagy L.G."/>
            <person name="Floudas D."/>
            <person name="Copeland A."/>
            <person name="Barry K.W."/>
            <person name="Cichocki N."/>
            <person name="Veneault-Fourrey C."/>
            <person name="LaButti K."/>
            <person name="Lindquist E.A."/>
            <person name="Lipzen A."/>
            <person name="Lundell T."/>
            <person name="Morin E."/>
            <person name="Murat C."/>
            <person name="Sun H."/>
            <person name="Tunlid A."/>
            <person name="Henrissat B."/>
            <person name="Grigoriev I.V."/>
            <person name="Hibbett D.S."/>
            <person name="Martin F."/>
            <person name="Nordberg H.P."/>
            <person name="Cantor M.N."/>
            <person name="Hua S.X."/>
        </authorList>
    </citation>
    <scope>NUCLEOTIDE SEQUENCE [LARGE SCALE GENOMIC DNA]</scope>
    <source>
        <strain evidence="8 9">F 1598</strain>
    </source>
</reference>
<name>A0A0C3GIB6_PILCF</name>
<dbReference type="GO" id="GO:0017136">
    <property type="term" value="F:histone deacetylase activity, NAD-dependent"/>
    <property type="evidence" value="ECO:0007669"/>
    <property type="project" value="TreeGrafter"/>
</dbReference>
<evidence type="ECO:0000256" key="5">
    <source>
        <dbReference type="ARBA" id="ARBA00023128"/>
    </source>
</evidence>
<dbReference type="InParanoid" id="A0A0C3GIB6"/>
<dbReference type="HOGENOM" id="CLU_023643_3_2_1"/>
<dbReference type="GO" id="GO:0070403">
    <property type="term" value="F:NAD+ binding"/>
    <property type="evidence" value="ECO:0007669"/>
    <property type="project" value="InterPro"/>
</dbReference>
<reference evidence="9" key="2">
    <citation type="submission" date="2015-01" db="EMBL/GenBank/DDBJ databases">
        <title>Evolutionary Origins and Diversification of the Mycorrhizal Mutualists.</title>
        <authorList>
            <consortium name="DOE Joint Genome Institute"/>
            <consortium name="Mycorrhizal Genomics Consortium"/>
            <person name="Kohler A."/>
            <person name="Kuo A."/>
            <person name="Nagy L.G."/>
            <person name="Floudas D."/>
            <person name="Copeland A."/>
            <person name="Barry K.W."/>
            <person name="Cichocki N."/>
            <person name="Veneault-Fourrey C."/>
            <person name="LaButti K."/>
            <person name="Lindquist E.A."/>
            <person name="Lipzen A."/>
            <person name="Lundell T."/>
            <person name="Morin E."/>
            <person name="Murat C."/>
            <person name="Riley R."/>
            <person name="Ohm R."/>
            <person name="Sun H."/>
            <person name="Tunlid A."/>
            <person name="Henrissat B."/>
            <person name="Grigoriev I.V."/>
            <person name="Hibbett D.S."/>
            <person name="Martin F."/>
        </authorList>
    </citation>
    <scope>NUCLEOTIDE SEQUENCE [LARGE SCALE GENOMIC DNA]</scope>
    <source>
        <strain evidence="9">F 1598</strain>
    </source>
</reference>
<keyword evidence="5" id="KW-0496">Mitochondrion</keyword>
<feature type="domain" description="Deacetylase sirtuin-type" evidence="7">
    <location>
        <begin position="19"/>
        <end position="340"/>
    </location>
</feature>
<dbReference type="STRING" id="765440.A0A0C3GIB6"/>
<dbReference type="Gene3D" id="3.40.50.1220">
    <property type="entry name" value="TPP-binding domain"/>
    <property type="match status" value="1"/>
</dbReference>
<keyword evidence="9" id="KW-1185">Reference proteome</keyword>
<evidence type="ECO:0000256" key="1">
    <source>
        <dbReference type="ARBA" id="ARBA00004173"/>
    </source>
</evidence>
<protein>
    <recommendedName>
        <fullName evidence="7">Deacetylase sirtuin-type domain-containing protein</fullName>
    </recommendedName>
</protein>
<dbReference type="AlphaFoldDB" id="A0A0C3GIB6"/>
<dbReference type="EMBL" id="KN832973">
    <property type="protein sequence ID" value="KIM90381.1"/>
    <property type="molecule type" value="Genomic_DNA"/>
</dbReference>
<evidence type="ECO:0000256" key="4">
    <source>
        <dbReference type="ARBA" id="ARBA00023027"/>
    </source>
</evidence>
<dbReference type="OrthoDB" id="424302at2759"/>
<keyword evidence="4" id="KW-0520">NAD</keyword>
<gene>
    <name evidence="8" type="ORF">PILCRDRAFT_812116</name>
</gene>
<comment type="subcellular location">
    <subcellularLocation>
        <location evidence="1">Mitochondrion</location>
    </subcellularLocation>
</comment>
<dbReference type="InterPro" id="IPR026591">
    <property type="entry name" value="Sirtuin_cat_small_dom_sf"/>
</dbReference>
<dbReference type="SUPFAM" id="SSF52467">
    <property type="entry name" value="DHS-like NAD/FAD-binding domain"/>
    <property type="match status" value="1"/>
</dbReference>
<sequence length="357" mass="39987">MRITVPHPILSPFPSSTAPSSPSSAVNRIATFLRPGNVAVLTGAGVSVDSGIRAYRGKNGRYLNPNYKPILYHELMDEKEKGFSFRQRYWLRSYLGFPPLRDALPNTTHFALVALQYTSVVSQLITQNVDGLHLKALSHIWNPSRIQDRILELHGTLHKVRCKYGHVVDRQTFQNWLSTSNPRWKRFMDDVEQTGNKPRTNPDGDVALDGVSYDDFVVPDCPSCLMENRQNSVHKPEVIFFGESIPRDVKDRSLTTIEKCDRLFIIGTTLATYSAFRLVKHALELNKPVLLLNVGPSRADGHPGVEKIELASGVIMREVVKAVIGIRASEDLVVRELLQSGIMQPVPDDDDTAPRTP</sequence>
<dbReference type="PANTHER" id="PTHR11085">
    <property type="entry name" value="NAD-DEPENDENT PROTEIN DEACYLASE SIRTUIN-5, MITOCHONDRIAL-RELATED"/>
    <property type="match status" value="1"/>
</dbReference>
<comment type="caution">
    <text evidence="6">Lacks conserved residue(s) required for the propagation of feature annotation.</text>
</comment>
<dbReference type="InterPro" id="IPR026590">
    <property type="entry name" value="Ssirtuin_cat_dom"/>
</dbReference>
<dbReference type="InterPro" id="IPR029035">
    <property type="entry name" value="DHS-like_NAD/FAD-binding_dom"/>
</dbReference>
<keyword evidence="3" id="KW-0808">Transferase</keyword>
<dbReference type="Proteomes" id="UP000054166">
    <property type="component" value="Unassembled WGS sequence"/>
</dbReference>
<evidence type="ECO:0000256" key="2">
    <source>
        <dbReference type="ARBA" id="ARBA00006924"/>
    </source>
</evidence>
<evidence type="ECO:0000259" key="7">
    <source>
        <dbReference type="PROSITE" id="PS50305"/>
    </source>
</evidence>
<organism evidence="8 9">
    <name type="scientific">Piloderma croceum (strain F 1598)</name>
    <dbReference type="NCBI Taxonomy" id="765440"/>
    <lineage>
        <taxon>Eukaryota</taxon>
        <taxon>Fungi</taxon>
        <taxon>Dikarya</taxon>
        <taxon>Basidiomycota</taxon>
        <taxon>Agaricomycotina</taxon>
        <taxon>Agaricomycetes</taxon>
        <taxon>Agaricomycetidae</taxon>
        <taxon>Atheliales</taxon>
        <taxon>Atheliaceae</taxon>
        <taxon>Piloderma</taxon>
    </lineage>
</organism>
<evidence type="ECO:0000313" key="8">
    <source>
        <dbReference type="EMBL" id="KIM90381.1"/>
    </source>
</evidence>
<evidence type="ECO:0000313" key="9">
    <source>
        <dbReference type="Proteomes" id="UP000054166"/>
    </source>
</evidence>
<dbReference type="PANTHER" id="PTHR11085:SF10">
    <property type="entry name" value="NAD-DEPENDENT PROTEIN DEACYLASE SIRTUIN-5, MITOCHONDRIAL-RELATED"/>
    <property type="match status" value="1"/>
</dbReference>
<proteinExistence type="inferred from homology"/>
<accession>A0A0C3GIB6</accession>
<dbReference type="InterPro" id="IPR003000">
    <property type="entry name" value="Sirtuin"/>
</dbReference>
<dbReference type="Gene3D" id="3.30.1600.10">
    <property type="entry name" value="SIR2/SIRT2 'Small Domain"/>
    <property type="match status" value="1"/>
</dbReference>
<dbReference type="InterPro" id="IPR050134">
    <property type="entry name" value="NAD-dep_sirtuin_deacylases"/>
</dbReference>
<evidence type="ECO:0000256" key="6">
    <source>
        <dbReference type="PROSITE-ProRule" id="PRU00236"/>
    </source>
</evidence>
<evidence type="ECO:0000256" key="3">
    <source>
        <dbReference type="ARBA" id="ARBA00022679"/>
    </source>
</evidence>
<dbReference type="GO" id="GO:0005739">
    <property type="term" value="C:mitochondrion"/>
    <property type="evidence" value="ECO:0007669"/>
    <property type="project" value="UniProtKB-SubCell"/>
</dbReference>